<dbReference type="SUPFAM" id="SSF56925">
    <property type="entry name" value="OMPA-like"/>
    <property type="match status" value="1"/>
</dbReference>
<dbReference type="EMBL" id="BMJB01000002">
    <property type="protein sequence ID" value="GGA75882.1"/>
    <property type="molecule type" value="Genomic_DNA"/>
</dbReference>
<feature type="signal peptide" evidence="1">
    <location>
        <begin position="1"/>
        <end position="29"/>
    </location>
</feature>
<name>A0A916RYS0_9BACT</name>
<dbReference type="RefSeq" id="WP_188760237.1">
    <property type="nucleotide sequence ID" value="NZ_BMJB01000002.1"/>
</dbReference>
<dbReference type="PROSITE" id="PS51257">
    <property type="entry name" value="PROKAR_LIPOPROTEIN"/>
    <property type="match status" value="1"/>
</dbReference>
<dbReference type="InterPro" id="IPR011250">
    <property type="entry name" value="OMP/PagP_B-barrel"/>
</dbReference>
<dbReference type="AlphaFoldDB" id="A0A916RYS0"/>
<organism evidence="2 3">
    <name type="scientific">Edaphobacter acidisoli</name>
    <dbReference type="NCBI Taxonomy" id="2040573"/>
    <lineage>
        <taxon>Bacteria</taxon>
        <taxon>Pseudomonadati</taxon>
        <taxon>Acidobacteriota</taxon>
        <taxon>Terriglobia</taxon>
        <taxon>Terriglobales</taxon>
        <taxon>Acidobacteriaceae</taxon>
        <taxon>Edaphobacter</taxon>
    </lineage>
</organism>
<evidence type="ECO:0000256" key="1">
    <source>
        <dbReference type="SAM" id="SignalP"/>
    </source>
</evidence>
<accession>A0A916RYS0</accession>
<sequence>MFGFRIRVKNTAVLLLALSVAGATSCLQAQSTRRRETNANREARIQHTIQETYSHRWEVAGGGGYLRFRSGQYLQKNNEVAFWTTTTYYFSEKLGVLADVRGLYGNAKIQNGAGIPGQPITLNFNPQISEYPLMGGVAYRLVTKEKFALSLTGEGGVAIGKFDGGSKGIPSQYLHVWQSAMRPVMSIGANFDYNFYPNLALRITPTWVGTTYQLDPADTAPQPHGSFQNNAGFNVGIVYRFGRIK</sequence>
<reference evidence="2" key="2">
    <citation type="submission" date="2020-09" db="EMBL/GenBank/DDBJ databases">
        <authorList>
            <person name="Sun Q."/>
            <person name="Zhou Y."/>
        </authorList>
    </citation>
    <scope>NUCLEOTIDE SEQUENCE</scope>
    <source>
        <strain evidence="2">CGMCC 1.15447</strain>
    </source>
</reference>
<evidence type="ECO:0000313" key="2">
    <source>
        <dbReference type="EMBL" id="GGA75882.1"/>
    </source>
</evidence>
<gene>
    <name evidence="2" type="ORF">GCM10011507_29070</name>
</gene>
<reference evidence="2" key="1">
    <citation type="journal article" date="2014" name="Int. J. Syst. Evol. Microbiol.">
        <title>Complete genome sequence of Corynebacterium casei LMG S-19264T (=DSM 44701T), isolated from a smear-ripened cheese.</title>
        <authorList>
            <consortium name="US DOE Joint Genome Institute (JGI-PGF)"/>
            <person name="Walter F."/>
            <person name="Albersmeier A."/>
            <person name="Kalinowski J."/>
            <person name="Ruckert C."/>
        </authorList>
    </citation>
    <scope>NUCLEOTIDE SEQUENCE</scope>
    <source>
        <strain evidence="2">CGMCC 1.15447</strain>
    </source>
</reference>
<proteinExistence type="predicted"/>
<evidence type="ECO:0000313" key="3">
    <source>
        <dbReference type="Proteomes" id="UP000648801"/>
    </source>
</evidence>
<keyword evidence="1" id="KW-0732">Signal</keyword>
<feature type="chain" id="PRO_5037288015" description="Outer membrane protein beta-barrel domain-containing protein" evidence="1">
    <location>
        <begin position="30"/>
        <end position="245"/>
    </location>
</feature>
<evidence type="ECO:0008006" key="4">
    <source>
        <dbReference type="Google" id="ProtNLM"/>
    </source>
</evidence>
<keyword evidence="3" id="KW-1185">Reference proteome</keyword>
<dbReference type="Gene3D" id="2.40.160.20">
    <property type="match status" value="1"/>
</dbReference>
<protein>
    <recommendedName>
        <fullName evidence="4">Outer membrane protein beta-barrel domain-containing protein</fullName>
    </recommendedName>
</protein>
<comment type="caution">
    <text evidence="2">The sequence shown here is derived from an EMBL/GenBank/DDBJ whole genome shotgun (WGS) entry which is preliminary data.</text>
</comment>
<dbReference type="Proteomes" id="UP000648801">
    <property type="component" value="Unassembled WGS sequence"/>
</dbReference>